<dbReference type="PANTHER" id="PTHR21581:SF11">
    <property type="entry name" value="D-ALANYL-D-ALANINE CARBOXYPEPTIDASE DACA"/>
    <property type="match status" value="1"/>
</dbReference>
<dbReference type="InterPro" id="IPR012338">
    <property type="entry name" value="Beta-lactam/transpept-like"/>
</dbReference>
<keyword evidence="6" id="KW-0645">Protease</keyword>
<evidence type="ECO:0000256" key="9">
    <source>
        <dbReference type="ARBA" id="ARBA00022960"/>
    </source>
</evidence>
<evidence type="ECO:0000256" key="2">
    <source>
        <dbReference type="ARBA" id="ARBA00004752"/>
    </source>
</evidence>
<dbReference type="InterPro" id="IPR001967">
    <property type="entry name" value="Peptidase_S11_N"/>
</dbReference>
<evidence type="ECO:0000256" key="5">
    <source>
        <dbReference type="ARBA" id="ARBA00022645"/>
    </source>
</evidence>
<proteinExistence type="inferred from homology"/>
<keyword evidence="17" id="KW-1185">Reference proteome</keyword>
<feature type="chain" id="PRO_5045650373" description="serine-type D-Ala-D-Ala carboxypeptidase" evidence="14">
    <location>
        <begin position="25"/>
        <end position="414"/>
    </location>
</feature>
<evidence type="ECO:0000256" key="13">
    <source>
        <dbReference type="RuleBase" id="RU004016"/>
    </source>
</evidence>
<keyword evidence="8 16" id="KW-0378">Hydrolase</keyword>
<comment type="caution">
    <text evidence="16">The sequence shown here is derived from an EMBL/GenBank/DDBJ whole genome shotgun (WGS) entry which is preliminary data.</text>
</comment>
<evidence type="ECO:0000256" key="7">
    <source>
        <dbReference type="ARBA" id="ARBA00022729"/>
    </source>
</evidence>
<keyword evidence="9" id="KW-0133">Cell shape</keyword>
<keyword evidence="7 14" id="KW-0732">Signal</keyword>
<dbReference type="Pfam" id="PF07943">
    <property type="entry name" value="PBP5_C"/>
    <property type="match status" value="1"/>
</dbReference>
<evidence type="ECO:0000313" key="16">
    <source>
        <dbReference type="EMBL" id="MET3645209.1"/>
    </source>
</evidence>
<feature type="domain" description="Peptidase S11 D-Ala-D-Ala carboxypeptidase A C-terminal" evidence="15">
    <location>
        <begin position="295"/>
        <end position="395"/>
    </location>
</feature>
<evidence type="ECO:0000256" key="6">
    <source>
        <dbReference type="ARBA" id="ARBA00022670"/>
    </source>
</evidence>
<gene>
    <name evidence="16" type="ORF">ABID27_001858</name>
</gene>
<dbReference type="Proteomes" id="UP001549055">
    <property type="component" value="Unassembled WGS sequence"/>
</dbReference>
<dbReference type="EC" id="3.4.16.4" evidence="4"/>
<dbReference type="GO" id="GO:0009002">
    <property type="term" value="F:serine-type D-Ala-D-Ala carboxypeptidase activity"/>
    <property type="evidence" value="ECO:0007669"/>
    <property type="project" value="UniProtKB-EC"/>
</dbReference>
<sequence length="414" mass="44924">MKKYLLLWSALLSLIFASASLVSADDFSAPAKHAIAVDVESGKVLYEKDATTPASIASITKLLTVYLVYEAMDQGKFGMNSEVAISDYPYLLTVESTASNINLDTRKYTVQELLQASLISSANSAAIALAEKVAGSEPKFVDMMTAKLKEWGITDAKLVNATGLNNEFLGNNIYPGSSSTAENTMSARDIAIIARHLLQDYPQVTDITSRYSYTMEGNTYYSTNQMIEGGTYQRAGVVGLKTGTTDLSGASFVATTTEHHFQIITVILNADNGNEFPDNRFVATNALIDYVYNNFSATTLVEKGQAYTNSTVEVFNGTDSISRAVATENLTLITRKDKKNAASANFKATKAIVDAPIAKGQELGTLVSRDSNLIGSGYLGKLPSVKMIAKNETSTPFAPISWWNHFVRYVNEKL</sequence>
<evidence type="ECO:0000256" key="10">
    <source>
        <dbReference type="ARBA" id="ARBA00022984"/>
    </source>
</evidence>
<comment type="function">
    <text evidence="1">Removes C-terminal D-alanyl residues from sugar-peptide cell wall precursors.</text>
</comment>
<dbReference type="EMBL" id="JBEPMK010000007">
    <property type="protein sequence ID" value="MET3645209.1"/>
    <property type="molecule type" value="Genomic_DNA"/>
</dbReference>
<evidence type="ECO:0000256" key="4">
    <source>
        <dbReference type="ARBA" id="ARBA00012448"/>
    </source>
</evidence>
<dbReference type="Gene3D" id="3.40.710.10">
    <property type="entry name" value="DD-peptidase/beta-lactamase superfamily"/>
    <property type="match status" value="1"/>
</dbReference>
<dbReference type="Gene3D" id="2.60.410.10">
    <property type="entry name" value="D-Ala-D-Ala carboxypeptidase, C-terminal domain"/>
    <property type="match status" value="1"/>
</dbReference>
<comment type="similarity">
    <text evidence="3 13">Belongs to the peptidase S11 family.</text>
</comment>
<dbReference type="PRINTS" id="PR00725">
    <property type="entry name" value="DADACBPTASE1"/>
</dbReference>
<evidence type="ECO:0000256" key="3">
    <source>
        <dbReference type="ARBA" id="ARBA00007164"/>
    </source>
</evidence>
<keyword evidence="10" id="KW-0573">Peptidoglycan synthesis</keyword>
<evidence type="ECO:0000256" key="12">
    <source>
        <dbReference type="ARBA" id="ARBA00034000"/>
    </source>
</evidence>
<comment type="catalytic activity">
    <reaction evidence="12">
        <text>Preferential cleavage: (Ac)2-L-Lys-D-Ala-|-D-Ala. Also transpeptidation of peptidyl-alanyl moieties that are N-acyl substituents of D-alanine.</text>
        <dbReference type="EC" id="3.4.16.4"/>
    </reaction>
</comment>
<dbReference type="InterPro" id="IPR037167">
    <property type="entry name" value="Peptidase_S11_C_sf"/>
</dbReference>
<keyword evidence="11" id="KW-0961">Cell wall biogenesis/degradation</keyword>
<dbReference type="SUPFAM" id="SSF56601">
    <property type="entry name" value="beta-lactamase/transpeptidase-like"/>
    <property type="match status" value="1"/>
</dbReference>
<name>A0ABV2JQF2_9STRE</name>
<keyword evidence="5 16" id="KW-0121">Carboxypeptidase</keyword>
<dbReference type="InterPro" id="IPR015956">
    <property type="entry name" value="Peniciliin-bd_prot_C_sf"/>
</dbReference>
<evidence type="ECO:0000259" key="15">
    <source>
        <dbReference type="SMART" id="SM00936"/>
    </source>
</evidence>
<protein>
    <recommendedName>
        <fullName evidence="4">serine-type D-Ala-D-Ala carboxypeptidase</fullName>
        <ecNumber evidence="4">3.4.16.4</ecNumber>
    </recommendedName>
</protein>
<dbReference type="InterPro" id="IPR012907">
    <property type="entry name" value="Peptidase_S11_C"/>
</dbReference>
<evidence type="ECO:0000313" key="17">
    <source>
        <dbReference type="Proteomes" id="UP001549055"/>
    </source>
</evidence>
<accession>A0ABV2JQF2</accession>
<dbReference type="SMART" id="SM00936">
    <property type="entry name" value="PBP5_C"/>
    <property type="match status" value="1"/>
</dbReference>
<dbReference type="InterPro" id="IPR018044">
    <property type="entry name" value="Peptidase_S11"/>
</dbReference>
<dbReference type="SUPFAM" id="SSF69189">
    <property type="entry name" value="Penicillin-binding protein associated domain"/>
    <property type="match status" value="1"/>
</dbReference>
<evidence type="ECO:0000256" key="1">
    <source>
        <dbReference type="ARBA" id="ARBA00003217"/>
    </source>
</evidence>
<dbReference type="RefSeq" id="WP_354281714.1">
    <property type="nucleotide sequence ID" value="NZ_JBEPMK010000007.1"/>
</dbReference>
<dbReference type="Pfam" id="PF00768">
    <property type="entry name" value="Peptidase_S11"/>
    <property type="match status" value="1"/>
</dbReference>
<reference evidence="16 17" key="1">
    <citation type="submission" date="2024-06" db="EMBL/GenBank/DDBJ databases">
        <title>Genomic Encyclopedia of Type Strains, Phase IV (KMG-IV): sequencing the most valuable type-strain genomes for metagenomic binning, comparative biology and taxonomic classification.</title>
        <authorList>
            <person name="Goeker M."/>
        </authorList>
    </citation>
    <scope>NUCLEOTIDE SEQUENCE [LARGE SCALE GENOMIC DNA]</scope>
    <source>
        <strain evidence="16 17">DSM 15349</strain>
    </source>
</reference>
<evidence type="ECO:0000256" key="14">
    <source>
        <dbReference type="SAM" id="SignalP"/>
    </source>
</evidence>
<evidence type="ECO:0000256" key="11">
    <source>
        <dbReference type="ARBA" id="ARBA00023316"/>
    </source>
</evidence>
<dbReference type="NCBIfam" id="NF038273">
    <property type="entry name" value="strep_PBP3"/>
    <property type="match status" value="1"/>
</dbReference>
<comment type="pathway">
    <text evidence="2">Cell wall biogenesis; peptidoglycan biosynthesis.</text>
</comment>
<feature type="signal peptide" evidence="14">
    <location>
        <begin position="1"/>
        <end position="24"/>
    </location>
</feature>
<evidence type="ECO:0000256" key="8">
    <source>
        <dbReference type="ARBA" id="ARBA00022801"/>
    </source>
</evidence>
<dbReference type="PANTHER" id="PTHR21581">
    <property type="entry name" value="D-ALANYL-D-ALANINE CARBOXYPEPTIDASE"/>
    <property type="match status" value="1"/>
</dbReference>
<organism evidence="16 17">
    <name type="scientific">Streptococcus gallinaceus</name>
    <dbReference type="NCBI Taxonomy" id="165758"/>
    <lineage>
        <taxon>Bacteria</taxon>
        <taxon>Bacillati</taxon>
        <taxon>Bacillota</taxon>
        <taxon>Bacilli</taxon>
        <taxon>Lactobacillales</taxon>
        <taxon>Streptococcaceae</taxon>
        <taxon>Streptococcus</taxon>
    </lineage>
</organism>